<dbReference type="Pfam" id="PF01425">
    <property type="entry name" value="Amidase"/>
    <property type="match status" value="1"/>
</dbReference>
<comment type="caution">
    <text evidence="3">The sequence shown here is derived from an EMBL/GenBank/DDBJ whole genome shotgun (WGS) entry which is preliminary data.</text>
</comment>
<name>A0A839K270_9FIRM</name>
<dbReference type="EC" id="3.5.1.4" evidence="3"/>
<evidence type="ECO:0000313" key="3">
    <source>
        <dbReference type="EMBL" id="MBB2183716.1"/>
    </source>
</evidence>
<dbReference type="PANTHER" id="PTHR42678:SF34">
    <property type="entry name" value="OS04G0183300 PROTEIN"/>
    <property type="match status" value="1"/>
</dbReference>
<feature type="domain" description="Amidase" evidence="2">
    <location>
        <begin position="25"/>
        <end position="390"/>
    </location>
</feature>
<keyword evidence="4" id="KW-1185">Reference proteome</keyword>
<dbReference type="InterPro" id="IPR023631">
    <property type="entry name" value="Amidase_dom"/>
</dbReference>
<evidence type="ECO:0000256" key="1">
    <source>
        <dbReference type="SAM" id="MobiDB-lite"/>
    </source>
</evidence>
<protein>
    <submittedName>
        <fullName evidence="3">Amidase</fullName>
        <ecNumber evidence="3">3.5.1.4</ecNumber>
    </submittedName>
</protein>
<keyword evidence="3" id="KW-0378">Hydrolase</keyword>
<organism evidence="3 4">
    <name type="scientific">Variimorphobacter saccharofermentans</name>
    <dbReference type="NCBI Taxonomy" id="2755051"/>
    <lineage>
        <taxon>Bacteria</taxon>
        <taxon>Bacillati</taxon>
        <taxon>Bacillota</taxon>
        <taxon>Clostridia</taxon>
        <taxon>Lachnospirales</taxon>
        <taxon>Lachnospiraceae</taxon>
        <taxon>Variimorphobacter</taxon>
    </lineage>
</organism>
<dbReference type="Proteomes" id="UP000574276">
    <property type="component" value="Unassembled WGS sequence"/>
</dbReference>
<proteinExistence type="predicted"/>
<reference evidence="3 4" key="1">
    <citation type="submission" date="2020-07" db="EMBL/GenBank/DDBJ databases">
        <title>Characterization and genome sequencing of isolate MD1, a novel member within the family Lachnospiraceae.</title>
        <authorList>
            <person name="Rettenmaier R."/>
            <person name="Di Bello L."/>
            <person name="Zinser C."/>
            <person name="Scheitz K."/>
            <person name="Liebl W."/>
            <person name="Zverlov V."/>
        </authorList>
    </citation>
    <scope>NUCLEOTIDE SEQUENCE [LARGE SCALE GENOMIC DNA]</scope>
    <source>
        <strain evidence="3 4">MD1</strain>
    </source>
</reference>
<evidence type="ECO:0000259" key="2">
    <source>
        <dbReference type="Pfam" id="PF01425"/>
    </source>
</evidence>
<feature type="region of interest" description="Disordered" evidence="1">
    <location>
        <begin position="143"/>
        <end position="163"/>
    </location>
</feature>
<evidence type="ECO:0000313" key="4">
    <source>
        <dbReference type="Proteomes" id="UP000574276"/>
    </source>
</evidence>
<dbReference type="AlphaFoldDB" id="A0A839K270"/>
<dbReference type="RefSeq" id="WP_228353346.1">
    <property type="nucleotide sequence ID" value="NZ_JACEGA010000001.1"/>
</dbReference>
<dbReference type="SUPFAM" id="SSF75304">
    <property type="entry name" value="Amidase signature (AS) enzymes"/>
    <property type="match status" value="1"/>
</dbReference>
<accession>A0A839K270</accession>
<dbReference type="GO" id="GO:0004040">
    <property type="term" value="F:amidase activity"/>
    <property type="evidence" value="ECO:0007669"/>
    <property type="project" value="UniProtKB-EC"/>
</dbReference>
<dbReference type="EMBL" id="JACEGA010000001">
    <property type="protein sequence ID" value="MBB2183716.1"/>
    <property type="molecule type" value="Genomic_DNA"/>
</dbReference>
<sequence>MFDICEKTIKELQAMFYEKKLSVKELVQEYITRIQNIDQGPNGLHSVLEINPDALYIAEELDQKGNDQNNLLFGIPILVKDNIDTADRMHTSAGSLALADSYARCDAELIQNLRKAGAVLLGKTNMTELANYMTENMPAGYSSRGGKTISPYNKEKDPSGSSTGSAVAVTANLCSASIGTDTSNSIIAAALANGVIGFRPSTGSVSQKGIIPISHTLDTAGPFARTVEDCAVLYAALTGYPVIRDHNNNQKGKVIGFNVWNMENMPKNIVTRIQNVMKELEGEGAVIRKVDISKTKHIRDIMKYEFKYDMNQYLSTLPEDYPIKTLSDIIEFNERHPEKTLKYGQTYLVDAQENTSGRLDEDIYQSVLQDRRERMATIREQIKEFDFCIMLSCNNILQYTALPGITIPCGLQDDGMPFGIYMTAKTDMELIAYAYEVERVIGHRVPPPFK</sequence>
<dbReference type="InterPro" id="IPR036928">
    <property type="entry name" value="AS_sf"/>
</dbReference>
<dbReference type="Gene3D" id="3.90.1300.10">
    <property type="entry name" value="Amidase signature (AS) domain"/>
    <property type="match status" value="1"/>
</dbReference>
<dbReference type="PANTHER" id="PTHR42678">
    <property type="entry name" value="AMIDASE"/>
    <property type="match status" value="1"/>
</dbReference>
<gene>
    <name evidence="3" type="ORF">H0486_12625</name>
</gene>